<proteinExistence type="predicted"/>
<accession>A0A1Q9BQX6</accession>
<dbReference type="Proteomes" id="UP000186817">
    <property type="component" value="Unassembled WGS sequence"/>
</dbReference>
<reference evidence="1 2" key="1">
    <citation type="submission" date="2016-02" db="EMBL/GenBank/DDBJ databases">
        <title>Genome analysis of coral dinoflagellate symbionts highlights evolutionary adaptations to a symbiotic lifestyle.</title>
        <authorList>
            <person name="Aranda M."/>
            <person name="Li Y."/>
            <person name="Liew Y.J."/>
            <person name="Baumgarten S."/>
            <person name="Simakov O."/>
            <person name="Wilson M."/>
            <person name="Piel J."/>
            <person name="Ashoor H."/>
            <person name="Bougouffa S."/>
            <person name="Bajic V.B."/>
            <person name="Ryu T."/>
            <person name="Ravasi T."/>
            <person name="Bayer T."/>
            <person name="Micklem G."/>
            <person name="Kim H."/>
            <person name="Bhak J."/>
            <person name="Lajeunesse T.C."/>
            <person name="Voolstra C.R."/>
        </authorList>
    </citation>
    <scope>NUCLEOTIDE SEQUENCE [LARGE SCALE GENOMIC DNA]</scope>
    <source>
        <strain evidence="1 2">CCMP2467</strain>
    </source>
</reference>
<evidence type="ECO:0000313" key="2">
    <source>
        <dbReference type="Proteomes" id="UP000186817"/>
    </source>
</evidence>
<protein>
    <submittedName>
        <fullName evidence="1">Uncharacterized protein</fullName>
    </submittedName>
</protein>
<gene>
    <name evidence="1" type="ORF">AK812_SmicGene47819</name>
</gene>
<dbReference type="AlphaFoldDB" id="A0A1Q9BQX6"/>
<comment type="caution">
    <text evidence="1">The sequence shown here is derived from an EMBL/GenBank/DDBJ whole genome shotgun (WGS) entry which is preliminary data.</text>
</comment>
<keyword evidence="2" id="KW-1185">Reference proteome</keyword>
<sequence length="37" mass="3592">MAGSGSRIASSILNQGAQSSAAGFLSRMAAAPVAKAR</sequence>
<name>A0A1Q9BQX6_SYMMI</name>
<evidence type="ECO:0000313" key="1">
    <source>
        <dbReference type="EMBL" id="OLP73089.1"/>
    </source>
</evidence>
<dbReference type="EMBL" id="LSRX01006429">
    <property type="protein sequence ID" value="OLP73089.1"/>
    <property type="molecule type" value="Genomic_DNA"/>
</dbReference>
<organism evidence="1 2">
    <name type="scientific">Symbiodinium microadriaticum</name>
    <name type="common">Dinoflagellate</name>
    <name type="synonym">Zooxanthella microadriatica</name>
    <dbReference type="NCBI Taxonomy" id="2951"/>
    <lineage>
        <taxon>Eukaryota</taxon>
        <taxon>Sar</taxon>
        <taxon>Alveolata</taxon>
        <taxon>Dinophyceae</taxon>
        <taxon>Suessiales</taxon>
        <taxon>Symbiodiniaceae</taxon>
        <taxon>Symbiodinium</taxon>
    </lineage>
</organism>
<feature type="non-terminal residue" evidence="1">
    <location>
        <position position="37"/>
    </location>
</feature>